<feature type="coiled-coil region" evidence="1">
    <location>
        <begin position="112"/>
        <end position="146"/>
    </location>
</feature>
<organism evidence="2">
    <name type="scientific">Rhizophora mucronata</name>
    <name type="common">Asiatic mangrove</name>
    <dbReference type="NCBI Taxonomy" id="61149"/>
    <lineage>
        <taxon>Eukaryota</taxon>
        <taxon>Viridiplantae</taxon>
        <taxon>Streptophyta</taxon>
        <taxon>Embryophyta</taxon>
        <taxon>Tracheophyta</taxon>
        <taxon>Spermatophyta</taxon>
        <taxon>Magnoliopsida</taxon>
        <taxon>eudicotyledons</taxon>
        <taxon>Gunneridae</taxon>
        <taxon>Pentapetalae</taxon>
        <taxon>rosids</taxon>
        <taxon>fabids</taxon>
        <taxon>Malpighiales</taxon>
        <taxon>Rhizophoraceae</taxon>
        <taxon>Rhizophora</taxon>
    </lineage>
</organism>
<name>A0A2P2JQN3_RHIMU</name>
<protein>
    <submittedName>
        <fullName evidence="2">Cingulin-like</fullName>
    </submittedName>
</protein>
<accession>A0A2P2JQN3</accession>
<dbReference type="PANTHER" id="PTHR36390:SF1">
    <property type="entry name" value="MYOSIN HEAVY CHAIN-LIKE PROTEIN"/>
    <property type="match status" value="1"/>
</dbReference>
<dbReference type="AlphaFoldDB" id="A0A2P2JQN3"/>
<evidence type="ECO:0000313" key="2">
    <source>
        <dbReference type="EMBL" id="MBW95788.1"/>
    </source>
</evidence>
<feature type="coiled-coil region" evidence="1">
    <location>
        <begin position="18"/>
        <end position="87"/>
    </location>
</feature>
<dbReference type="EMBL" id="GGEC01015305">
    <property type="protein sequence ID" value="MBW95788.1"/>
    <property type="molecule type" value="Transcribed_RNA"/>
</dbReference>
<sequence length="336" mass="39033">MSRSWRSYSGDSFDVEELFRIESRCRELRKEKETLRESQSQSFELIRALELHVKSLSEARSEDRKHIQELEKELLNCSQEIDYLQDQLNVRNAEVFNLGEHVHHLELKLAGMDGLQAKVGLLEEELRNSNSECSLLVQQLKSKEAELHKSALCIKKLEESISCLTLDSQCEIESMKLDVLSLEQAWFEAKKIQEETALANENMNGLIKKFQSQINDAEDMIKYLEKETKILREKLVVSEVNSRIFLQVMEEWLENGDRSELTIQSYFSELENKSDMSTEMRDVLCSLFSKVATILAPDLNLKEQMERMSHQISSYEILVEQLKVQGFFALDEDCGF</sequence>
<reference evidence="2" key="1">
    <citation type="submission" date="2018-02" db="EMBL/GenBank/DDBJ databases">
        <title>Rhizophora mucronata_Transcriptome.</title>
        <authorList>
            <person name="Meera S.P."/>
            <person name="Sreeshan A."/>
            <person name="Augustine A."/>
        </authorList>
    </citation>
    <scope>NUCLEOTIDE SEQUENCE</scope>
    <source>
        <tissue evidence="2">Leaf</tissue>
    </source>
</reference>
<keyword evidence="1" id="KW-0175">Coiled coil</keyword>
<feature type="coiled-coil region" evidence="1">
    <location>
        <begin position="200"/>
        <end position="234"/>
    </location>
</feature>
<dbReference type="PANTHER" id="PTHR36390">
    <property type="entry name" value="MYOSIN HEAVY CHAIN-LIKE PROTEIN"/>
    <property type="match status" value="1"/>
</dbReference>
<evidence type="ECO:0000256" key="1">
    <source>
        <dbReference type="SAM" id="Coils"/>
    </source>
</evidence>
<proteinExistence type="predicted"/>